<name>A0A6C0L0G3_9ZZZZ</name>
<evidence type="ECO:0000313" key="2">
    <source>
        <dbReference type="EMBL" id="QHU23309.1"/>
    </source>
</evidence>
<evidence type="ECO:0000256" key="1">
    <source>
        <dbReference type="SAM" id="Phobius"/>
    </source>
</evidence>
<keyword evidence="1" id="KW-0472">Membrane</keyword>
<keyword evidence="1" id="KW-0812">Transmembrane</keyword>
<organism evidence="2">
    <name type="scientific">viral metagenome</name>
    <dbReference type="NCBI Taxonomy" id="1070528"/>
    <lineage>
        <taxon>unclassified sequences</taxon>
        <taxon>metagenomes</taxon>
        <taxon>organismal metagenomes</taxon>
    </lineage>
</organism>
<reference evidence="2" key="1">
    <citation type="journal article" date="2020" name="Nature">
        <title>Giant virus diversity and host interactions through global metagenomics.</title>
        <authorList>
            <person name="Schulz F."/>
            <person name="Roux S."/>
            <person name="Paez-Espino D."/>
            <person name="Jungbluth S."/>
            <person name="Walsh D.A."/>
            <person name="Denef V.J."/>
            <person name="McMahon K.D."/>
            <person name="Konstantinidis K.T."/>
            <person name="Eloe-Fadrosh E.A."/>
            <person name="Kyrpides N.C."/>
            <person name="Woyke T."/>
        </authorList>
    </citation>
    <scope>NUCLEOTIDE SEQUENCE</scope>
    <source>
        <strain evidence="2">GVMAG-S-ERX555907-94</strain>
    </source>
</reference>
<proteinExistence type="predicted"/>
<sequence>MFNNQNLLKYMIMLLVVTASTFYIPNCSIINEHAIYVGLLASSMFALLDRFMPHIVIVENNDKKHL</sequence>
<dbReference type="EMBL" id="MN741027">
    <property type="protein sequence ID" value="QHU23309.1"/>
    <property type="molecule type" value="Genomic_DNA"/>
</dbReference>
<feature type="transmembrane region" description="Helical" evidence="1">
    <location>
        <begin position="30"/>
        <end position="48"/>
    </location>
</feature>
<dbReference type="AlphaFoldDB" id="A0A6C0L0G3"/>
<keyword evidence="1" id="KW-1133">Transmembrane helix</keyword>
<feature type="transmembrane region" description="Helical" evidence="1">
    <location>
        <begin position="7"/>
        <end position="24"/>
    </location>
</feature>
<accession>A0A6C0L0G3</accession>
<protein>
    <submittedName>
        <fullName evidence="2">Uncharacterized protein</fullName>
    </submittedName>
</protein>